<sequence>MLNPFKKNLLIQVLNLTFLGCGNQTPNSLGENIISNWPRKYNLSTSRNEIMNGMIVGTDYQINTTDDSCLFIGDGIQYAFEAKCALKTNNDTLLGYFCYDARGIEQYWSQEQPLFKIFRKDTNYYIISSAILEDTTKTYLLKHTPESKKIQ</sequence>
<organism evidence="1 2">
    <name type="scientific">Chitinophaga varians</name>
    <dbReference type="NCBI Taxonomy" id="2202339"/>
    <lineage>
        <taxon>Bacteria</taxon>
        <taxon>Pseudomonadati</taxon>
        <taxon>Bacteroidota</taxon>
        <taxon>Chitinophagia</taxon>
        <taxon>Chitinophagales</taxon>
        <taxon>Chitinophagaceae</taxon>
        <taxon>Chitinophaga</taxon>
    </lineage>
</organism>
<dbReference type="Proteomes" id="UP000570474">
    <property type="component" value="Unassembled WGS sequence"/>
</dbReference>
<comment type="caution">
    <text evidence="1">The sequence shown here is derived from an EMBL/GenBank/DDBJ whole genome shotgun (WGS) entry which is preliminary data.</text>
</comment>
<dbReference type="EMBL" id="JABAIA010000001">
    <property type="protein sequence ID" value="NLR64170.1"/>
    <property type="molecule type" value="Genomic_DNA"/>
</dbReference>
<evidence type="ECO:0008006" key="3">
    <source>
        <dbReference type="Google" id="ProtNLM"/>
    </source>
</evidence>
<dbReference type="RefSeq" id="WP_168870123.1">
    <property type="nucleotide sequence ID" value="NZ_JABAIA010000001.1"/>
</dbReference>
<evidence type="ECO:0000313" key="2">
    <source>
        <dbReference type="Proteomes" id="UP000570474"/>
    </source>
</evidence>
<dbReference type="PROSITE" id="PS51257">
    <property type="entry name" value="PROKAR_LIPOPROTEIN"/>
    <property type="match status" value="1"/>
</dbReference>
<gene>
    <name evidence="1" type="ORF">HGH92_07615</name>
</gene>
<proteinExistence type="predicted"/>
<reference evidence="1 2" key="1">
    <citation type="submission" date="2020-04" db="EMBL/GenBank/DDBJ databases">
        <authorList>
            <person name="Yin C."/>
        </authorList>
    </citation>
    <scope>NUCLEOTIDE SEQUENCE [LARGE SCALE GENOMIC DNA]</scope>
    <source>
        <strain evidence="1 2">Ae27</strain>
    </source>
</reference>
<protein>
    <recommendedName>
        <fullName evidence="3">Lipoprotein</fullName>
    </recommendedName>
</protein>
<accession>A0A847RDR7</accession>
<evidence type="ECO:0000313" key="1">
    <source>
        <dbReference type="EMBL" id="NLR64170.1"/>
    </source>
</evidence>
<name>A0A847RDR7_9BACT</name>
<keyword evidence="2" id="KW-1185">Reference proteome</keyword>
<dbReference type="AlphaFoldDB" id="A0A847RDR7"/>